<evidence type="ECO:0000313" key="2">
    <source>
        <dbReference type="Proteomes" id="UP000114278"/>
    </source>
</evidence>
<dbReference type="KEGG" id="vg:19738629"/>
<dbReference type="OrthoDB" id="7734at10239"/>
<proteinExistence type="predicted"/>
<dbReference type="EMBL" id="HF920637">
    <property type="protein sequence ID" value="CCV02417.1"/>
    <property type="molecule type" value="Genomic_DNA"/>
</dbReference>
<keyword evidence="2" id="KW-1185">Reference proteome</keyword>
<evidence type="ECO:0000313" key="1">
    <source>
        <dbReference type="EMBL" id="CCV02417.1"/>
    </source>
</evidence>
<sequence length="470" mass="52246">MHTNHSFKNHRNFPLTHMSLDDEIIPLELSSAYRDRSVWPNPFRFDSILNNTGQKTNGISAFDPITYQLPVNLGTIPSLSPNPILLEWQGLDVNVSGTISSINFDEVEITFTTPFDTTHNYYRGLLCQFVGNTFGHINEYVFLGPNIGLFRFDSLPSTLPAVGSVVNIVYNGLLSSSVSSVFSVFIPKTMDQSALAGFYIYNETLNEGKKISTYSSSRSEALVPGGPVPTWTNSHIYSVRRELPYISTVSASTTSSVTLTPVPVGTGSPGDFIRNRTTGEIVTILTIDKITGVVTFTPSVVAWAIGSIVEILIFARDSYNFITYASLQREAPTAEYEASLVSLSLPRERLVMDFAVEKIPFVYLEIRDSDNPNTNSFMSNIAGSRRALFKATAKSNRTDNRPFVKFSGDRAIKTFKFRPSASNFTFSILNQEGNPLTLWVNDTLSPYPPNRLLQCEVLLNIRKINNDKFA</sequence>
<dbReference type="RefSeq" id="YP_009046659.1">
    <property type="nucleotide sequence ID" value="NC_024451.1"/>
</dbReference>
<organism evidence="1 2">
    <name type="scientific">Armadillidium vulgare iridescent virus</name>
    <dbReference type="NCBI Taxonomy" id="72201"/>
    <lineage>
        <taxon>Viruses</taxon>
        <taxon>Varidnaviria</taxon>
        <taxon>Bamfordvirae</taxon>
        <taxon>Nucleocytoviricota</taxon>
        <taxon>Megaviricetes</taxon>
        <taxon>Pimascovirales</taxon>
        <taxon>Pimascovirales incertae sedis</taxon>
        <taxon>Iridoviridae</taxon>
        <taxon>Betairidovirinae</taxon>
        <taxon>Iridovirus</taxon>
        <taxon>Iridovirus armadillidium1</taxon>
        <taxon>Invertebrate iridescent virus 31</taxon>
    </lineage>
</organism>
<protein>
    <submittedName>
        <fullName evidence="1">Uncharacterized protein</fullName>
    </submittedName>
</protein>
<gene>
    <name evidence="1" type="primary">045R</name>
    <name evidence="1" type="ORF">IIV31_045R</name>
</gene>
<dbReference type="Proteomes" id="UP000114278">
    <property type="component" value="Segment"/>
</dbReference>
<accession>A0A068QK64</accession>
<dbReference type="GeneID" id="19738629"/>
<name>A0A068QK64_9VIRU</name>
<reference evidence="1 2" key="1">
    <citation type="journal article" date="2014" name="J. Gen. Virol.">
        <title>Genome sequence of a crustacean iridovirus, IIV31, isolated from the pill bug, Armadillidium vulgare.</title>
        <authorList>
            <person name="Piegu B."/>
            <person name="Guizard S."/>
            <person name="Yeping T."/>
            <person name="Cruaud C."/>
            <person name="Asgari S."/>
            <person name="Bideshi D.K."/>
            <person name="Federici B.A."/>
            <person name="Bigot Y."/>
        </authorList>
    </citation>
    <scope>NUCLEOTIDE SEQUENCE [LARGE SCALE GENOMIC DNA]</scope>
</reference>